<evidence type="ECO:0000313" key="3">
    <source>
        <dbReference type="Proteomes" id="UP001153148"/>
    </source>
</evidence>
<dbReference type="InterPro" id="IPR036259">
    <property type="entry name" value="MFS_trans_sf"/>
</dbReference>
<dbReference type="PANTHER" id="PTHR48021:SF1">
    <property type="entry name" value="GH07001P-RELATED"/>
    <property type="match status" value="1"/>
</dbReference>
<dbReference type="Gene3D" id="1.20.1250.20">
    <property type="entry name" value="MFS general substrate transporter like domains"/>
    <property type="match status" value="1"/>
</dbReference>
<dbReference type="Proteomes" id="UP001153148">
    <property type="component" value="Unassembled WGS sequence"/>
</dbReference>
<accession>A0ABN7NI76</accession>
<keyword evidence="3" id="KW-1185">Reference proteome</keyword>
<keyword evidence="1" id="KW-1133">Transmembrane helix</keyword>
<dbReference type="EMBL" id="CAJPIN010002654">
    <property type="protein sequence ID" value="CAG2055581.1"/>
    <property type="molecule type" value="Genomic_DNA"/>
</dbReference>
<sequence length="352" mass="39314">MLMNITSFGPYIMLHNMFKDVTPHDNVRGVAVSFIQTPISVGYVLQYSVGPYVSYVTLAAVSALVSVALLAAMFCVSGVAQSTRGQREGEEALASLQWLRNGTMEEERKELRSIQVRDMTARRRELFGTSGVDIRGVDELRSTQVGDAKWLRNKTSKFALYAPGREGNDEYVCVGLCGVLNVLPTPQVITAPNLESRSVAIWRLVASSIPGQRDDRGVGVRPDRISRERESRGLQCVGPRRRSGHAWLLLRLLPAHRPRGEETAHVGVRGHHRRGAGHGRIQNYIWGHRLSALRRDRGNLLPPDVKYKVTSLISALLTFLAFIQSKFFLNLCEGLGTQVAIWMFEDFSLLYL</sequence>
<protein>
    <submittedName>
        <fullName evidence="2">Uncharacterized protein</fullName>
    </submittedName>
</protein>
<dbReference type="InterPro" id="IPR050549">
    <property type="entry name" value="MFS_Trehalose_Transporter"/>
</dbReference>
<gene>
    <name evidence="2" type="ORF">TPAB3V08_LOCUS2584</name>
</gene>
<organism evidence="2 3">
    <name type="scientific">Timema podura</name>
    <name type="common">Walking stick</name>
    <dbReference type="NCBI Taxonomy" id="61482"/>
    <lineage>
        <taxon>Eukaryota</taxon>
        <taxon>Metazoa</taxon>
        <taxon>Ecdysozoa</taxon>
        <taxon>Arthropoda</taxon>
        <taxon>Hexapoda</taxon>
        <taxon>Insecta</taxon>
        <taxon>Pterygota</taxon>
        <taxon>Neoptera</taxon>
        <taxon>Polyneoptera</taxon>
        <taxon>Phasmatodea</taxon>
        <taxon>Timematodea</taxon>
        <taxon>Timematoidea</taxon>
        <taxon>Timematidae</taxon>
        <taxon>Timema</taxon>
    </lineage>
</organism>
<proteinExistence type="predicted"/>
<evidence type="ECO:0000313" key="2">
    <source>
        <dbReference type="EMBL" id="CAG2055581.1"/>
    </source>
</evidence>
<name>A0ABN7NI76_TIMPD</name>
<dbReference type="PANTHER" id="PTHR48021">
    <property type="match status" value="1"/>
</dbReference>
<comment type="caution">
    <text evidence="2">The sequence shown here is derived from an EMBL/GenBank/DDBJ whole genome shotgun (WGS) entry which is preliminary data.</text>
</comment>
<feature type="transmembrane region" description="Helical" evidence="1">
    <location>
        <begin position="52"/>
        <end position="76"/>
    </location>
</feature>
<evidence type="ECO:0000256" key="1">
    <source>
        <dbReference type="SAM" id="Phobius"/>
    </source>
</evidence>
<keyword evidence="1" id="KW-0812">Transmembrane</keyword>
<keyword evidence="1" id="KW-0472">Membrane</keyword>
<reference evidence="2" key="1">
    <citation type="submission" date="2021-03" db="EMBL/GenBank/DDBJ databases">
        <authorList>
            <person name="Tran Van P."/>
        </authorList>
    </citation>
    <scope>NUCLEOTIDE SEQUENCE</scope>
</reference>